<reference evidence="3" key="1">
    <citation type="submission" date="2017-11" db="EMBL/GenBank/DDBJ databases">
        <authorList>
            <person name="Wibberg D."/>
        </authorList>
    </citation>
    <scope>NUCLEOTIDE SEQUENCE [LARGE SCALE GENOMIC DNA]</scope>
</reference>
<dbReference type="OrthoDB" id="9802640at2"/>
<dbReference type="Gene3D" id="3.40.50.1460">
    <property type="match status" value="1"/>
</dbReference>
<organism evidence="2 3">
    <name type="scientific">Streptomyces chartreusis NRRL 3882</name>
    <dbReference type="NCBI Taxonomy" id="1079985"/>
    <lineage>
        <taxon>Bacteria</taxon>
        <taxon>Bacillati</taxon>
        <taxon>Actinomycetota</taxon>
        <taxon>Actinomycetes</taxon>
        <taxon>Kitasatosporales</taxon>
        <taxon>Streptomycetaceae</taxon>
        <taxon>Streptomyces</taxon>
    </lineage>
</organism>
<dbReference type="Pfam" id="PF24401">
    <property type="entry name" value="iHD-CE"/>
    <property type="match status" value="1"/>
</dbReference>
<dbReference type="InterPro" id="IPR020575">
    <property type="entry name" value="Hsp90_N"/>
</dbReference>
<dbReference type="GO" id="GO:0004197">
    <property type="term" value="F:cysteine-type endopeptidase activity"/>
    <property type="evidence" value="ECO:0007669"/>
    <property type="project" value="InterPro"/>
</dbReference>
<dbReference type="Proteomes" id="UP000235464">
    <property type="component" value="Chromosome I"/>
</dbReference>
<dbReference type="RefSeq" id="WP_102514881.1">
    <property type="nucleotide sequence ID" value="NZ_LT962942.1"/>
</dbReference>
<dbReference type="GO" id="GO:0006508">
    <property type="term" value="P:proteolysis"/>
    <property type="evidence" value="ECO:0007669"/>
    <property type="project" value="InterPro"/>
</dbReference>
<keyword evidence="3" id="KW-1185">Reference proteome</keyword>
<evidence type="ECO:0000313" key="2">
    <source>
        <dbReference type="EMBL" id="SOR82528.1"/>
    </source>
</evidence>
<dbReference type="PANTHER" id="PTHR22576">
    <property type="entry name" value="MUCOSA ASSOCIATED LYMPHOID TISSUE LYMPHOMA TRANSLOCATION PROTEIN 1/PARACASPASE"/>
    <property type="match status" value="1"/>
</dbReference>
<dbReference type="SUPFAM" id="SSF52129">
    <property type="entry name" value="Caspase-like"/>
    <property type="match status" value="1"/>
</dbReference>
<dbReference type="PRINTS" id="PR00775">
    <property type="entry name" value="HEATSHOCK90"/>
</dbReference>
<dbReference type="InterPro" id="IPR011600">
    <property type="entry name" value="Pept_C14_caspase"/>
</dbReference>
<dbReference type="InterPro" id="IPR052039">
    <property type="entry name" value="Caspase-related_regulators"/>
</dbReference>
<dbReference type="Gene3D" id="3.30.565.10">
    <property type="entry name" value="Histidine kinase-like ATPase, C-terminal domain"/>
    <property type="match status" value="1"/>
</dbReference>
<dbReference type="PROSITE" id="PS50207">
    <property type="entry name" value="CASPASE_P10"/>
    <property type="match status" value="1"/>
</dbReference>
<dbReference type="Pfam" id="PF00656">
    <property type="entry name" value="Peptidase_C14"/>
    <property type="match status" value="1"/>
</dbReference>
<name>A0A2N9BGQ7_STRCX</name>
<dbReference type="Pfam" id="PF24410">
    <property type="entry name" value="wHTH-HSP90_Na-assoc"/>
    <property type="match status" value="1"/>
</dbReference>
<dbReference type="EMBL" id="LT963352">
    <property type="protein sequence ID" value="SOR82528.1"/>
    <property type="molecule type" value="Genomic_DNA"/>
</dbReference>
<dbReference type="SUPFAM" id="SSF55874">
    <property type="entry name" value="ATPase domain of HSP90 chaperone/DNA topoisomerase II/histidine kinase"/>
    <property type="match status" value="1"/>
</dbReference>
<evidence type="ECO:0000313" key="3">
    <source>
        <dbReference type="Proteomes" id="UP000235464"/>
    </source>
</evidence>
<proteinExistence type="predicted"/>
<evidence type="ECO:0000259" key="1">
    <source>
        <dbReference type="PROSITE" id="PS50207"/>
    </source>
</evidence>
<feature type="domain" description="Caspase family p10" evidence="1">
    <location>
        <begin position="176"/>
        <end position="227"/>
    </location>
</feature>
<dbReference type="InterPro" id="IPR056506">
    <property type="entry name" value="iHD-CE"/>
</dbReference>
<dbReference type="InterPro" id="IPR002138">
    <property type="entry name" value="Pept_C14_p10"/>
</dbReference>
<sequence length="1726" mass="190294">MEAGQTEAAGAGRRRALVVGVGRTPALERDEHLARRFPALDSAVEDVELVSRALRQSHYEVRPLHDPGGPELLGALQEFFDECSPGDTAFLYVSCHGTTVGKRDHLLPADVQPGRVDPAGGRSLLDRTLIAADPEGLLDGLPAGVTTVVCLDMCRTEEPTPLAEQSRTTVLSATEDVYWLYSCSRGQRSYADPQEGSWFGRALAKALAPTTQPTTFADLVRYTRTAVRRNASDAGVMPPTVDRYFPHGLNADGPGPVLCEGAQEAYRWTTMIEQSCLWQYTSGTAAVHERVKKRLGELVEHIVDSLSTEGAHRDDPWTDPTYPVRVVDRMEILVKRARLEGRDLLSPAETAALLAAPVVQEGIVAIALEELRRTMPEGMDVKSAADDDLEGHDRLVRDAAHDVARAHSQVRRTVATLRRRGLREQTAAADHWLRHRFITDWDLLWERTGDYAAVDTILDLLVSAILDAATDPTGTPVRETTRLTIDGQVRQVLGHLTVHPSTSPRINDARGGDDWSTYPPVPGNQWRASDLARLLWTAGLQAADPRRMSSVLVDHLGAHEPLDPDDVVAALSADFGYDVTPLGEQDDGAYELTVRFACPHPALHVAVEELAARTNATVSLLHQECQKARTTPPALLRGFPERVTTDQLVPVAERYKQPLERFRLAEDEIRPLLMGTQLYGDPMLAVRELYQNALDACRYRDMRRQYGAAQGRPEPDWQPRITFTQGWDADGRPYIECTDNGSGMNRAKLTSMFARAGKRYEQDPEFVQERRNWRRAELGEMPLNSRFGIGVFSYFMLAEEVVVWTSPVDHYGRTLQLEPLRADIQSGSGLLRIGEDPHVALDGGTRVRLYLGEDSTVPPSLVDTLESFLWVADFEVEARELTKDDSATAVRHRRWEPGALTPPTPKPWYGDAVQGARDIWLVQGQGGWLLDGVVIKGAPESWGHIVNLRERHRPEPSVDRNSLISYDEEAVTSELLEAAPRAAARWREVLLSWLWALATRSPRLALEVLDSLPDDTMAIIFPTTALPDRALPRTVPLATVGCLPMDESAGNSRGPWRGLLGEYQSALARQWQKARLALHQGGKSFLPPGYPRPSGMDAILFSKEDSTPRGWETVLRAAHLTDTPSAEPLKALRRYAILGMEVPPTTDIRALRTARPTTELVELSGMWRSMLLAGSWNVPALYAPLLLIAARHRMTLGEAVALLEELRTWQPELPPPPALDADLAAEVPTRGDAALLVSKELDEERHVWPGELGVVDLLVRAEPGVPVSDLAARVRRFEPLGFSLREDPSPAAVEHGPLDAMERSLFARSVGARLDVTRWRGDDLRMADLLVLAAELQTPPGEVAARLNALTPVTGIRADEPPAEVADWIPSSLAAEVLTTIRRRDTGIAPWEFIRVITRRASRTPSLSPRSDIDLDEIEKVLRRMSTAGLLAPGFEDRIDETVRQLGVWDHPLNRGHAIGAAGRQLDEQGVTPPVLVQLSASERRPIGDIVRRLTGQDQILPIAVTQPAPEVLDLQATTQDVTALLRHPSDGFPPSLRLRRLLHHAYGTRRTLAASIEHLTRFVPLGGPPPPCALDTPEFAAVGDRAPDLFDLAAFSPGLLGVDDESCTLGPLELVRTAGRFDWTLGRTYDRYAPFACLGLEVTVGRPEGEVAERVPDWQDLIILTEQLTGRAPALTGAVSQDHITLCAEETDLFETEVRERLARYAALFSLDLPAEAPLPEGTAE</sequence>
<gene>
    <name evidence="2" type="ORF">SCNRRL3882_5978</name>
</gene>
<dbReference type="InterPro" id="IPR036890">
    <property type="entry name" value="HATPase_C_sf"/>
</dbReference>
<dbReference type="InterPro" id="IPR029030">
    <property type="entry name" value="Caspase-like_dom_sf"/>
</dbReference>
<accession>A0A2N9BGQ7</accession>
<dbReference type="InterPro" id="IPR056507">
    <property type="entry name" value="wHTH-HSP90_Na-assoc"/>
</dbReference>
<protein>
    <submittedName>
        <fullName evidence="2">HSP90 family protein</fullName>
    </submittedName>
</protein>
<dbReference type="PANTHER" id="PTHR22576:SF37">
    <property type="entry name" value="MUCOSA-ASSOCIATED LYMPHOID TISSUE LYMPHOMA TRANSLOCATION PROTEIN 1"/>
    <property type="match status" value="1"/>
</dbReference>